<proteinExistence type="predicted"/>
<feature type="non-terminal residue" evidence="1">
    <location>
        <position position="106"/>
    </location>
</feature>
<sequence>MKKSTHFYIYTLVLLLIIKHGNTTQKTKIYKRIPYQSRTDSVTETISVGSVGECAFRCLLNEGVCKSYNLRTNGGSGDMMCEFIGMMFGGNVVASPTIDHYYPDQG</sequence>
<name>A0A8J1UR30_OWEFU</name>
<keyword evidence="2" id="KW-1185">Reference proteome</keyword>
<protein>
    <submittedName>
        <fullName evidence="1">Uncharacterized protein</fullName>
    </submittedName>
</protein>
<organism evidence="1 2">
    <name type="scientific">Owenia fusiformis</name>
    <name type="common">Polychaete worm</name>
    <dbReference type="NCBI Taxonomy" id="6347"/>
    <lineage>
        <taxon>Eukaryota</taxon>
        <taxon>Metazoa</taxon>
        <taxon>Spiralia</taxon>
        <taxon>Lophotrochozoa</taxon>
        <taxon>Annelida</taxon>
        <taxon>Polychaeta</taxon>
        <taxon>Sedentaria</taxon>
        <taxon>Canalipalpata</taxon>
        <taxon>Sabellida</taxon>
        <taxon>Oweniida</taxon>
        <taxon>Oweniidae</taxon>
        <taxon>Owenia</taxon>
    </lineage>
</organism>
<evidence type="ECO:0000313" key="1">
    <source>
        <dbReference type="EMBL" id="CAH1803375.1"/>
    </source>
</evidence>
<reference evidence="1" key="1">
    <citation type="submission" date="2022-03" db="EMBL/GenBank/DDBJ databases">
        <authorList>
            <person name="Martin C."/>
        </authorList>
    </citation>
    <scope>NUCLEOTIDE SEQUENCE</scope>
</reference>
<dbReference type="InterPro" id="IPR003609">
    <property type="entry name" value="Pan_app"/>
</dbReference>
<accession>A0A8J1UR30</accession>
<gene>
    <name evidence="1" type="ORF">OFUS_LOCUS26979</name>
</gene>
<evidence type="ECO:0000313" key="2">
    <source>
        <dbReference type="Proteomes" id="UP000749559"/>
    </source>
</evidence>
<dbReference type="AlphaFoldDB" id="A0A8J1UR30"/>
<dbReference type="Pfam" id="PF00024">
    <property type="entry name" value="PAN_1"/>
    <property type="match status" value="1"/>
</dbReference>
<comment type="caution">
    <text evidence="1">The sequence shown here is derived from an EMBL/GenBank/DDBJ whole genome shotgun (WGS) entry which is preliminary data.</text>
</comment>
<dbReference type="Proteomes" id="UP000749559">
    <property type="component" value="Unassembled WGS sequence"/>
</dbReference>
<dbReference type="EMBL" id="CAIIXF020000679">
    <property type="protein sequence ID" value="CAH1803375.1"/>
    <property type="molecule type" value="Genomic_DNA"/>
</dbReference>